<dbReference type="GO" id="GO:0071281">
    <property type="term" value="P:cellular response to iron ion"/>
    <property type="evidence" value="ECO:0007669"/>
    <property type="project" value="TreeGrafter"/>
</dbReference>
<evidence type="ECO:0000256" key="10">
    <source>
        <dbReference type="ARBA" id="ARBA00023136"/>
    </source>
</evidence>
<dbReference type="GO" id="GO:0016020">
    <property type="term" value="C:membrane"/>
    <property type="evidence" value="ECO:0007669"/>
    <property type="project" value="InterPro"/>
</dbReference>
<dbReference type="OrthoDB" id="66025at2"/>
<name>A0A0A5G513_9BACI</name>
<evidence type="ECO:0000256" key="9">
    <source>
        <dbReference type="ARBA" id="ARBA00023004"/>
    </source>
</evidence>
<evidence type="ECO:0000256" key="11">
    <source>
        <dbReference type="ARBA" id="ARBA00023139"/>
    </source>
</evidence>
<dbReference type="Gene3D" id="3.40.50.1980">
    <property type="entry name" value="Nitrogenase molybdenum iron protein domain"/>
    <property type="match status" value="2"/>
</dbReference>
<dbReference type="Proteomes" id="UP000030401">
    <property type="component" value="Unassembled WGS sequence"/>
</dbReference>
<keyword evidence="10" id="KW-0472">Membrane</keyword>
<comment type="caution">
    <text evidence="16">The sequence shown here is derived from an EMBL/GenBank/DDBJ whole genome shotgun (WGS) entry which is preliminary data.</text>
</comment>
<reference evidence="16 17" key="1">
    <citation type="submission" date="2013-08" db="EMBL/GenBank/DDBJ databases">
        <authorList>
            <person name="Huang J."/>
            <person name="Wang G."/>
        </authorList>
    </citation>
    <scope>NUCLEOTIDE SEQUENCE [LARGE SCALE GENOMIC DNA]</scope>
    <source>
        <strain evidence="16 17">JSM 072002</strain>
    </source>
</reference>
<keyword evidence="7" id="KW-0479">Metal-binding</keyword>
<dbReference type="GO" id="GO:0046872">
    <property type="term" value="F:metal ion binding"/>
    <property type="evidence" value="ECO:0007669"/>
    <property type="project" value="UniProtKB-KW"/>
</dbReference>
<comment type="similarity">
    <text evidence="2">Belongs to the bacterial solute-binding protein 8 family.</text>
</comment>
<dbReference type="InterPro" id="IPR050902">
    <property type="entry name" value="ABC_Transporter_SBP"/>
</dbReference>
<dbReference type="InterPro" id="IPR002491">
    <property type="entry name" value="ABC_transptr_periplasmic_BD"/>
</dbReference>
<comment type="cofactor">
    <cofactor evidence="1">
        <name>heme b</name>
        <dbReference type="ChEBI" id="CHEBI:60344"/>
    </cofactor>
</comment>
<dbReference type="AlphaFoldDB" id="A0A0A5G513"/>
<keyword evidence="12" id="KW-0449">Lipoprotein</keyword>
<evidence type="ECO:0000256" key="2">
    <source>
        <dbReference type="ARBA" id="ARBA00008814"/>
    </source>
</evidence>
<dbReference type="EMBL" id="AVPG01000015">
    <property type="protein sequence ID" value="KGX86243.1"/>
    <property type="molecule type" value="Genomic_DNA"/>
</dbReference>
<dbReference type="PANTHER" id="PTHR30535">
    <property type="entry name" value="VITAMIN B12-BINDING PROTEIN"/>
    <property type="match status" value="1"/>
</dbReference>
<keyword evidence="9" id="KW-0408">Iron</keyword>
<organism evidence="16 17">
    <name type="scientific">Pontibacillus litoralis JSM 072002</name>
    <dbReference type="NCBI Taxonomy" id="1385512"/>
    <lineage>
        <taxon>Bacteria</taxon>
        <taxon>Bacillati</taxon>
        <taxon>Bacillota</taxon>
        <taxon>Bacilli</taxon>
        <taxon>Bacillales</taxon>
        <taxon>Bacillaceae</taxon>
        <taxon>Pontibacillus</taxon>
    </lineage>
</organism>
<evidence type="ECO:0000256" key="4">
    <source>
        <dbReference type="ARBA" id="ARBA00022448"/>
    </source>
</evidence>
<protein>
    <recommendedName>
        <fullName evidence="3">High-affinity heme uptake system protein IsdE</fullName>
    </recommendedName>
    <alternativeName>
        <fullName evidence="14">Iron-regulated surface determinant protein E</fullName>
    </alternativeName>
    <alternativeName>
        <fullName evidence="13">Staphylococcal iron-regulated protein F</fullName>
    </alternativeName>
</protein>
<keyword evidence="11" id="KW-0564">Palmitate</keyword>
<dbReference type="FunFam" id="3.40.50.1980:FF:000022">
    <property type="entry name" value="Heme ABC transporter substrate-binding protein IsdE"/>
    <property type="match status" value="1"/>
</dbReference>
<gene>
    <name evidence="16" type="ORF">N784_05755</name>
</gene>
<evidence type="ECO:0000256" key="13">
    <source>
        <dbReference type="ARBA" id="ARBA00031148"/>
    </source>
</evidence>
<evidence type="ECO:0000313" key="17">
    <source>
        <dbReference type="Proteomes" id="UP000030401"/>
    </source>
</evidence>
<evidence type="ECO:0000256" key="1">
    <source>
        <dbReference type="ARBA" id="ARBA00001970"/>
    </source>
</evidence>
<evidence type="ECO:0000256" key="6">
    <source>
        <dbReference type="ARBA" id="ARBA00022617"/>
    </source>
</evidence>
<dbReference type="SUPFAM" id="SSF53807">
    <property type="entry name" value="Helical backbone' metal receptor"/>
    <property type="match status" value="1"/>
</dbReference>
<dbReference type="GO" id="GO:0020037">
    <property type="term" value="F:heme binding"/>
    <property type="evidence" value="ECO:0007669"/>
    <property type="project" value="InterPro"/>
</dbReference>
<keyword evidence="8" id="KW-0732">Signal</keyword>
<dbReference type="PROSITE" id="PS51257">
    <property type="entry name" value="PROKAR_LIPOPROTEIN"/>
    <property type="match status" value="1"/>
</dbReference>
<evidence type="ECO:0000256" key="14">
    <source>
        <dbReference type="ARBA" id="ARBA00031463"/>
    </source>
</evidence>
<evidence type="ECO:0000313" key="16">
    <source>
        <dbReference type="EMBL" id="KGX86243.1"/>
    </source>
</evidence>
<dbReference type="GO" id="GO:0015886">
    <property type="term" value="P:heme transport"/>
    <property type="evidence" value="ECO:0007669"/>
    <property type="project" value="InterPro"/>
</dbReference>
<evidence type="ECO:0000259" key="15">
    <source>
        <dbReference type="PROSITE" id="PS50983"/>
    </source>
</evidence>
<sequence length="301" mass="34256">MKQLLIWFLTCMTTTILLVGCTTEGKQTKESKQTQEQTQEDNYRIVSTTVAITEVLDALEINIVGKPTSYKTLPERYDNVEEIGNPKKPDMEIVRSLDPTHLLSVTTIEDMVEPVLEGSEIEGTYLDFSSIEGMQDSILQLGETFNREQQATKLFARYDKKKAEIQTLIKDEKSPKVLILMGVPGSYLVATEHSYIGDLVKLAGGTNVIQGDEREYLASNTEYLHRVKPDVILRAPHGFPEQVKEMFNKEFKENDIWKHFKAVQNDRVYDLEEKIFGITAGIRADEALDELVNMLYPNLNE</sequence>
<dbReference type="PANTHER" id="PTHR30535:SF36">
    <property type="entry name" value="HIGH-AFFINITY HEME UPTAKE SYSTEM PROTEIN ISDE"/>
    <property type="match status" value="1"/>
</dbReference>
<dbReference type="InterPro" id="IPR019957">
    <property type="entry name" value="ABC_transptr_haem-bd_IsdE"/>
</dbReference>
<proteinExistence type="inferred from homology"/>
<evidence type="ECO:0000256" key="3">
    <source>
        <dbReference type="ARBA" id="ARBA00015862"/>
    </source>
</evidence>
<dbReference type="Pfam" id="PF01497">
    <property type="entry name" value="Peripla_BP_2"/>
    <property type="match status" value="1"/>
</dbReference>
<dbReference type="STRING" id="1385512.N784_05755"/>
<dbReference type="eggNOG" id="COG0614">
    <property type="taxonomic scope" value="Bacteria"/>
</dbReference>
<evidence type="ECO:0000256" key="12">
    <source>
        <dbReference type="ARBA" id="ARBA00023288"/>
    </source>
</evidence>
<dbReference type="PROSITE" id="PS50983">
    <property type="entry name" value="FE_B12_PBP"/>
    <property type="match status" value="1"/>
</dbReference>
<dbReference type="NCBIfam" id="TIGR03659">
    <property type="entry name" value="IsdE"/>
    <property type="match status" value="1"/>
</dbReference>
<evidence type="ECO:0000256" key="8">
    <source>
        <dbReference type="ARBA" id="ARBA00022729"/>
    </source>
</evidence>
<evidence type="ECO:0000256" key="7">
    <source>
        <dbReference type="ARBA" id="ARBA00022723"/>
    </source>
</evidence>
<feature type="domain" description="Fe/B12 periplasmic-binding" evidence="15">
    <location>
        <begin position="44"/>
        <end position="299"/>
    </location>
</feature>
<keyword evidence="4" id="KW-0813">Transport</keyword>
<accession>A0A0A5G513</accession>
<keyword evidence="5" id="KW-1003">Cell membrane</keyword>
<evidence type="ECO:0000256" key="5">
    <source>
        <dbReference type="ARBA" id="ARBA00022475"/>
    </source>
</evidence>
<keyword evidence="6" id="KW-0349">Heme</keyword>
<keyword evidence="17" id="KW-1185">Reference proteome</keyword>